<feature type="signal peptide" evidence="2">
    <location>
        <begin position="1"/>
        <end position="20"/>
    </location>
</feature>
<keyword evidence="2" id="KW-0732">Signal</keyword>
<keyword evidence="5" id="KW-1185">Reference proteome</keyword>
<gene>
    <name evidence="3" type="ORF">DCO61_05425</name>
    <name evidence="4" type="ORF">LS64_009580</name>
</gene>
<name>A0A347VT71_9HELI</name>
<reference evidence="3 6" key="4">
    <citation type="submission" date="2019-12" db="EMBL/GenBank/DDBJ databases">
        <title>Multi-Generational Helicobacter saguini Isolates.</title>
        <authorList>
            <person name="Mannion A."/>
            <person name="Shen Z."/>
            <person name="Fox J.G."/>
        </authorList>
    </citation>
    <scope>NUCLEOTIDE SEQUENCE [LARGE SCALE GENOMIC DNA]</scope>
    <source>
        <strain evidence="3">16-048</strain>
        <strain evidence="6">16-048 (F4)</strain>
    </source>
</reference>
<proteinExistence type="predicted"/>
<keyword evidence="1" id="KW-0175">Coiled coil</keyword>
<dbReference type="Proteomes" id="UP000477070">
    <property type="component" value="Unassembled WGS sequence"/>
</dbReference>
<comment type="caution">
    <text evidence="4">The sequence shown here is derived from an EMBL/GenBank/DDBJ whole genome shotgun (WGS) entry which is preliminary data.</text>
</comment>
<reference evidence="4" key="3">
    <citation type="submission" date="2018-04" db="EMBL/GenBank/DDBJ databases">
        <authorList>
            <person name="Sheh A."/>
            <person name="Shen Z."/>
            <person name="Mannion A.J."/>
            <person name="Fox J.G."/>
        </authorList>
    </citation>
    <scope>NUCLEOTIDE SEQUENCE</scope>
    <source>
        <strain evidence="4">MIT 97-6194</strain>
    </source>
</reference>
<sequence>MKVLNKLLCISAVTTGLLLAFPEMHPPLDDDSVLKAPKGVLQELYSAASVKQKRQIIQIDFDTKKAVKAQTEKFKQYRSAVEFDIKNLRLDLEEAKADRDSARAADILSRIAKKQEEVRKSKQDEQNLKYLLNEDKIKKINAVLKVK</sequence>
<organism evidence="4 5">
    <name type="scientific">Helicobacter saguini</name>
    <dbReference type="NCBI Taxonomy" id="1548018"/>
    <lineage>
        <taxon>Bacteria</taxon>
        <taxon>Pseudomonadati</taxon>
        <taxon>Campylobacterota</taxon>
        <taxon>Epsilonproteobacteria</taxon>
        <taxon>Campylobacterales</taxon>
        <taxon>Helicobacteraceae</taxon>
        <taxon>Helicobacter</taxon>
    </lineage>
</organism>
<evidence type="ECO:0000313" key="3">
    <source>
        <dbReference type="EMBL" id="MWV69462.1"/>
    </source>
</evidence>
<protein>
    <submittedName>
        <fullName evidence="4">Uncharacterized protein</fullName>
    </submittedName>
</protein>
<dbReference type="EMBL" id="JRMP02000017">
    <property type="protein sequence ID" value="TLD92931.1"/>
    <property type="molecule type" value="Genomic_DNA"/>
</dbReference>
<dbReference type="AlphaFoldDB" id="A0A347VT71"/>
<evidence type="ECO:0000313" key="4">
    <source>
        <dbReference type="EMBL" id="TLD92931.1"/>
    </source>
</evidence>
<dbReference type="RefSeq" id="WP_034571911.1">
    <property type="nucleotide sequence ID" value="NZ_JRMP02000017.1"/>
</dbReference>
<dbReference type="Proteomes" id="UP000029714">
    <property type="component" value="Unassembled WGS sequence"/>
</dbReference>
<accession>A0A347VT71</accession>
<feature type="coiled-coil region" evidence="1">
    <location>
        <begin position="78"/>
        <end position="105"/>
    </location>
</feature>
<evidence type="ECO:0000313" key="6">
    <source>
        <dbReference type="Proteomes" id="UP000477070"/>
    </source>
</evidence>
<dbReference type="OrthoDB" id="5328295at2"/>
<dbReference type="EMBL" id="QBIU01000001">
    <property type="protein sequence ID" value="MWV69462.1"/>
    <property type="molecule type" value="Genomic_DNA"/>
</dbReference>
<reference evidence="4 5" key="2">
    <citation type="journal article" date="2016" name="Infect. Immun.">
        <title>Helicobacter saguini, a Novel Helicobacter Isolated from Cotton-Top Tamarins with Ulcerative Colitis, Has Proinflammatory Properties and Induces Typhlocolitis and Dysplasia in Gnotobiotic IL-10-/- Mice.</title>
        <authorList>
            <person name="Shen Z."/>
            <person name="Mannion A."/>
            <person name="Whary M.T."/>
            <person name="Muthupalani S."/>
            <person name="Sheh A."/>
            <person name="Feng Y."/>
            <person name="Gong G."/>
            <person name="Vandamme P."/>
            <person name="Holcombe H.R."/>
            <person name="Paster B.J."/>
            <person name="Fox J.G."/>
        </authorList>
    </citation>
    <scope>NUCLEOTIDE SEQUENCE [LARGE SCALE GENOMIC DNA]</scope>
    <source>
        <strain evidence="4 5">MIT 97-6194</strain>
    </source>
</reference>
<evidence type="ECO:0000256" key="2">
    <source>
        <dbReference type="SAM" id="SignalP"/>
    </source>
</evidence>
<evidence type="ECO:0000313" key="5">
    <source>
        <dbReference type="Proteomes" id="UP000029714"/>
    </source>
</evidence>
<feature type="chain" id="PRO_5036329039" evidence="2">
    <location>
        <begin position="21"/>
        <end position="147"/>
    </location>
</feature>
<evidence type="ECO:0000256" key="1">
    <source>
        <dbReference type="SAM" id="Coils"/>
    </source>
</evidence>
<reference evidence="4 5" key="1">
    <citation type="journal article" date="2014" name="Genome Announc.">
        <title>Draft genome sequences of eight enterohepatic helicobacter species isolated from both laboratory and wild rodents.</title>
        <authorList>
            <person name="Sheh A."/>
            <person name="Shen Z."/>
            <person name="Fox J.G."/>
        </authorList>
    </citation>
    <scope>NUCLEOTIDE SEQUENCE [LARGE SCALE GENOMIC DNA]</scope>
    <source>
        <strain evidence="4 5">MIT 97-6194</strain>
    </source>
</reference>